<comment type="cofactor">
    <cofactor evidence="1">
        <name>Mg(2+)</name>
        <dbReference type="ChEBI" id="CHEBI:18420"/>
    </cofactor>
</comment>
<evidence type="ECO:0000256" key="17">
    <source>
        <dbReference type="PROSITE-ProRule" id="PRU10141"/>
    </source>
</evidence>
<dbReference type="Proteomes" id="UP001295684">
    <property type="component" value="Unassembled WGS sequence"/>
</dbReference>
<evidence type="ECO:0000256" key="11">
    <source>
        <dbReference type="ARBA" id="ARBA00022777"/>
    </source>
</evidence>
<sequence length="548" mass="62893">MDSTAIDDSKIHSRICVEDGDIVAECDVTEYELVDTGNDDGSNQFKNSFRVKKEYFISHKKDVYEDYDFDPVPLGQGNFGIVYKGTEKSTGEVRAIKQINVDDIKGGKQTNSDTNLSNDPFADKAKTMYKNFINELTSLKTLDHPNIIKLFEVYENDNAVYLVQEYCDQGELFEYVAEKECLTEKEAAHFFQQMVSAIIYCHKNRICHRDLKPENFMLSKRGDELVVKLIDFGISRSYFKIDCERGAQILRMQSYAGTTPYMAPEIFKRNYSNSCDTWSLGVILYILLSGYTPFGGDNDEEIKERILELDYDFDDECWTDVSQSSKDLISCCLEEETKRITPKEALNHPWFDEAIQETKAANEMLCERLKNFQNCTKLRKTILCFLAAKSSDQDLKEEIELFNQIDTNKDGYITLKEMKKALSKIPSIDPDKIEEIVKNLDMENNGAINYNEFLAAVLGESIAKDYNKVTQAFKFFDKDNNGYIEDKELKEALTGAEFKHLDTGIFTEIIDECDSKEKGVINMKEFMRVMSVKFEDSLQSSLFLSTAE</sequence>
<accession>A0AAD1UDT2</accession>
<evidence type="ECO:0000256" key="2">
    <source>
        <dbReference type="ARBA" id="ARBA00004245"/>
    </source>
</evidence>
<feature type="domain" description="EF-hand" evidence="19">
    <location>
        <begin position="431"/>
        <end position="463"/>
    </location>
</feature>
<evidence type="ECO:0000313" key="20">
    <source>
        <dbReference type="EMBL" id="CAI2364766.1"/>
    </source>
</evidence>
<keyword evidence="21" id="KW-1185">Reference proteome</keyword>
<dbReference type="GO" id="GO:0005509">
    <property type="term" value="F:calcium ion binding"/>
    <property type="evidence" value="ECO:0007669"/>
    <property type="project" value="InterPro"/>
</dbReference>
<dbReference type="GO" id="GO:0005524">
    <property type="term" value="F:ATP binding"/>
    <property type="evidence" value="ECO:0007669"/>
    <property type="project" value="UniProtKB-UniRule"/>
</dbReference>
<dbReference type="Gene3D" id="1.10.510.10">
    <property type="entry name" value="Transferase(Phosphotransferase) domain 1"/>
    <property type="match status" value="1"/>
</dbReference>
<keyword evidence="6" id="KW-0723">Serine/threonine-protein kinase</keyword>
<keyword evidence="5" id="KW-0963">Cytoplasm</keyword>
<keyword evidence="11" id="KW-0418">Kinase</keyword>
<keyword evidence="8" id="KW-0479">Metal-binding</keyword>
<name>A0AAD1UDT2_EUPCR</name>
<dbReference type="Pfam" id="PF13499">
    <property type="entry name" value="EF-hand_7"/>
    <property type="match status" value="2"/>
</dbReference>
<evidence type="ECO:0000256" key="5">
    <source>
        <dbReference type="ARBA" id="ARBA00022490"/>
    </source>
</evidence>
<dbReference type="AlphaFoldDB" id="A0AAD1UDT2"/>
<keyword evidence="7" id="KW-0808">Transferase</keyword>
<dbReference type="InterPro" id="IPR018247">
    <property type="entry name" value="EF_Hand_1_Ca_BS"/>
</dbReference>
<comment type="function">
    <text evidence="16">Plays a fundamental role in microtubule organizing center structure and function. Component of the infraciliary lattice (ICL) and the ciliary basal bodies.</text>
</comment>
<dbReference type="FunFam" id="1.10.238.10:FF:000178">
    <property type="entry name" value="Calmodulin-2 A"/>
    <property type="match status" value="1"/>
</dbReference>
<dbReference type="SMART" id="SM00054">
    <property type="entry name" value="EFh"/>
    <property type="match status" value="4"/>
</dbReference>
<keyword evidence="9" id="KW-0677">Repeat</keyword>
<dbReference type="InterPro" id="IPR000719">
    <property type="entry name" value="Prot_kinase_dom"/>
</dbReference>
<dbReference type="EMBL" id="CAMPGE010005923">
    <property type="protein sequence ID" value="CAI2364766.1"/>
    <property type="molecule type" value="Genomic_DNA"/>
</dbReference>
<dbReference type="PROSITE" id="PS50222">
    <property type="entry name" value="EF_HAND_2"/>
    <property type="match status" value="4"/>
</dbReference>
<dbReference type="InterPro" id="IPR011992">
    <property type="entry name" value="EF-hand-dom_pair"/>
</dbReference>
<dbReference type="SUPFAM" id="SSF56112">
    <property type="entry name" value="Protein kinase-like (PK-like)"/>
    <property type="match status" value="1"/>
</dbReference>
<comment type="subcellular location">
    <subcellularLocation>
        <location evidence="2">Cytoplasm</location>
        <location evidence="2">Cytoskeleton</location>
    </subcellularLocation>
</comment>
<feature type="domain" description="EF-hand" evidence="19">
    <location>
        <begin position="501"/>
        <end position="536"/>
    </location>
</feature>
<dbReference type="Gene3D" id="1.10.238.10">
    <property type="entry name" value="EF-hand"/>
    <property type="match status" value="2"/>
</dbReference>
<keyword evidence="14" id="KW-0206">Cytoskeleton</keyword>
<keyword evidence="12" id="KW-0106">Calcium</keyword>
<evidence type="ECO:0000313" key="21">
    <source>
        <dbReference type="Proteomes" id="UP001295684"/>
    </source>
</evidence>
<dbReference type="SUPFAM" id="SSF47473">
    <property type="entry name" value="EF-hand"/>
    <property type="match status" value="1"/>
</dbReference>
<dbReference type="PROSITE" id="PS00108">
    <property type="entry name" value="PROTEIN_KINASE_ST"/>
    <property type="match status" value="1"/>
</dbReference>
<dbReference type="PANTHER" id="PTHR24349">
    <property type="entry name" value="SERINE/THREONINE-PROTEIN KINASE"/>
    <property type="match status" value="1"/>
</dbReference>
<gene>
    <name evidence="20" type="ORF">ECRASSUSDP1_LOCUS6112</name>
</gene>
<dbReference type="SMART" id="SM00220">
    <property type="entry name" value="S_TKc"/>
    <property type="match status" value="1"/>
</dbReference>
<protein>
    <submittedName>
        <fullName evidence="20">Uncharacterized protein</fullName>
    </submittedName>
</protein>
<evidence type="ECO:0000259" key="18">
    <source>
        <dbReference type="PROSITE" id="PS50011"/>
    </source>
</evidence>
<evidence type="ECO:0000256" key="14">
    <source>
        <dbReference type="ARBA" id="ARBA00023212"/>
    </source>
</evidence>
<evidence type="ECO:0000256" key="13">
    <source>
        <dbReference type="ARBA" id="ARBA00022840"/>
    </source>
</evidence>
<feature type="binding site" evidence="17">
    <location>
        <position position="97"/>
    </location>
    <ligand>
        <name>ATP</name>
        <dbReference type="ChEBI" id="CHEBI:30616"/>
    </ligand>
</feature>
<comment type="similarity">
    <text evidence="3">Belongs to the centrin family.</text>
</comment>
<reference evidence="20" key="1">
    <citation type="submission" date="2023-07" db="EMBL/GenBank/DDBJ databases">
        <authorList>
            <consortium name="AG Swart"/>
            <person name="Singh M."/>
            <person name="Singh A."/>
            <person name="Seah K."/>
            <person name="Emmerich C."/>
        </authorList>
    </citation>
    <scope>NUCLEOTIDE SEQUENCE</scope>
    <source>
        <strain evidence="20">DP1</strain>
    </source>
</reference>
<feature type="domain" description="EF-hand" evidence="19">
    <location>
        <begin position="464"/>
        <end position="499"/>
    </location>
</feature>
<evidence type="ECO:0000256" key="3">
    <source>
        <dbReference type="ARBA" id="ARBA00005253"/>
    </source>
</evidence>
<evidence type="ECO:0000256" key="7">
    <source>
        <dbReference type="ARBA" id="ARBA00022679"/>
    </source>
</evidence>
<dbReference type="GO" id="GO:0005856">
    <property type="term" value="C:cytoskeleton"/>
    <property type="evidence" value="ECO:0007669"/>
    <property type="project" value="UniProtKB-SubCell"/>
</dbReference>
<dbReference type="InterPro" id="IPR008271">
    <property type="entry name" value="Ser/Thr_kinase_AS"/>
</dbReference>
<evidence type="ECO:0000256" key="16">
    <source>
        <dbReference type="ARBA" id="ARBA00025692"/>
    </source>
</evidence>
<organism evidence="20 21">
    <name type="scientific">Euplotes crassus</name>
    <dbReference type="NCBI Taxonomy" id="5936"/>
    <lineage>
        <taxon>Eukaryota</taxon>
        <taxon>Sar</taxon>
        <taxon>Alveolata</taxon>
        <taxon>Ciliophora</taxon>
        <taxon>Intramacronucleata</taxon>
        <taxon>Spirotrichea</taxon>
        <taxon>Hypotrichia</taxon>
        <taxon>Euplotida</taxon>
        <taxon>Euplotidae</taxon>
        <taxon>Moneuplotes</taxon>
    </lineage>
</organism>
<evidence type="ECO:0000259" key="19">
    <source>
        <dbReference type="PROSITE" id="PS50222"/>
    </source>
</evidence>
<keyword evidence="10 17" id="KW-0547">Nucleotide-binding</keyword>
<dbReference type="Gene3D" id="3.30.200.20">
    <property type="entry name" value="Phosphorylase Kinase, domain 1"/>
    <property type="match status" value="1"/>
</dbReference>
<keyword evidence="13 17" id="KW-0067">ATP-binding</keyword>
<dbReference type="InterPro" id="IPR011009">
    <property type="entry name" value="Kinase-like_dom_sf"/>
</dbReference>
<dbReference type="FunFam" id="1.10.510.10:FF:000571">
    <property type="entry name" value="Maternal embryonic leucine zipper kinase"/>
    <property type="match status" value="1"/>
</dbReference>
<dbReference type="InterPro" id="IPR002048">
    <property type="entry name" value="EF_hand_dom"/>
</dbReference>
<comment type="caution">
    <text evidence="20">The sequence shown here is derived from an EMBL/GenBank/DDBJ whole genome shotgun (WGS) entry which is preliminary data.</text>
</comment>
<comment type="similarity">
    <text evidence="15">Belongs to the protein kinase superfamily. Ser/Thr protein kinase family. CDPK subfamily.</text>
</comment>
<comment type="subunit">
    <text evidence="4">Monomer.</text>
</comment>
<evidence type="ECO:0000256" key="4">
    <source>
        <dbReference type="ARBA" id="ARBA00011245"/>
    </source>
</evidence>
<evidence type="ECO:0000256" key="12">
    <source>
        <dbReference type="ARBA" id="ARBA00022837"/>
    </source>
</evidence>
<evidence type="ECO:0000256" key="8">
    <source>
        <dbReference type="ARBA" id="ARBA00022723"/>
    </source>
</evidence>
<proteinExistence type="inferred from homology"/>
<dbReference type="InterPro" id="IPR050205">
    <property type="entry name" value="CDPK_Ser/Thr_kinases"/>
</dbReference>
<evidence type="ECO:0000256" key="6">
    <source>
        <dbReference type="ARBA" id="ARBA00022527"/>
    </source>
</evidence>
<dbReference type="Pfam" id="PF00069">
    <property type="entry name" value="Pkinase"/>
    <property type="match status" value="1"/>
</dbReference>
<feature type="domain" description="EF-hand" evidence="19">
    <location>
        <begin position="393"/>
        <end position="428"/>
    </location>
</feature>
<dbReference type="CDD" id="cd05117">
    <property type="entry name" value="STKc_CAMK"/>
    <property type="match status" value="1"/>
</dbReference>
<feature type="domain" description="Protein kinase" evidence="18">
    <location>
        <begin position="68"/>
        <end position="351"/>
    </location>
</feature>
<evidence type="ECO:0000256" key="15">
    <source>
        <dbReference type="ARBA" id="ARBA00024334"/>
    </source>
</evidence>
<evidence type="ECO:0000256" key="1">
    <source>
        <dbReference type="ARBA" id="ARBA00001946"/>
    </source>
</evidence>
<evidence type="ECO:0000256" key="10">
    <source>
        <dbReference type="ARBA" id="ARBA00022741"/>
    </source>
</evidence>
<dbReference type="InterPro" id="IPR017441">
    <property type="entry name" value="Protein_kinase_ATP_BS"/>
</dbReference>
<dbReference type="PROSITE" id="PS50011">
    <property type="entry name" value="PROTEIN_KINASE_DOM"/>
    <property type="match status" value="1"/>
</dbReference>
<evidence type="ECO:0000256" key="9">
    <source>
        <dbReference type="ARBA" id="ARBA00022737"/>
    </source>
</evidence>
<dbReference type="GO" id="GO:0004674">
    <property type="term" value="F:protein serine/threonine kinase activity"/>
    <property type="evidence" value="ECO:0007669"/>
    <property type="project" value="UniProtKB-KW"/>
</dbReference>
<dbReference type="PROSITE" id="PS00018">
    <property type="entry name" value="EF_HAND_1"/>
    <property type="match status" value="2"/>
</dbReference>
<dbReference type="PROSITE" id="PS00107">
    <property type="entry name" value="PROTEIN_KINASE_ATP"/>
    <property type="match status" value="1"/>
</dbReference>